<reference evidence="3" key="1">
    <citation type="journal article" date="2019" name="Int. J. Syst. Evol. Microbiol.">
        <title>The Global Catalogue of Microorganisms (GCM) 10K type strain sequencing project: providing services to taxonomists for standard genome sequencing and annotation.</title>
        <authorList>
            <consortium name="The Broad Institute Genomics Platform"/>
            <consortium name="The Broad Institute Genome Sequencing Center for Infectious Disease"/>
            <person name="Wu L."/>
            <person name="Ma J."/>
        </authorList>
    </citation>
    <scope>NUCLEOTIDE SEQUENCE [LARGE SCALE GENOMIC DNA]</scope>
    <source>
        <strain evidence="3">KACC 12508</strain>
    </source>
</reference>
<evidence type="ECO:0000313" key="2">
    <source>
        <dbReference type="EMBL" id="MFC7286445.1"/>
    </source>
</evidence>
<evidence type="ECO:0000259" key="1">
    <source>
        <dbReference type="PROSITE" id="PS50943"/>
    </source>
</evidence>
<dbReference type="Proteomes" id="UP001596542">
    <property type="component" value="Unassembled WGS sequence"/>
</dbReference>
<dbReference type="PROSITE" id="PS50943">
    <property type="entry name" value="HTH_CROC1"/>
    <property type="match status" value="1"/>
</dbReference>
<accession>A0ABW2I6E8</accession>
<name>A0ABW2I6E8_9BURK</name>
<dbReference type="InterPro" id="IPR010982">
    <property type="entry name" value="Lambda_DNA-bd_dom_sf"/>
</dbReference>
<dbReference type="RefSeq" id="WP_233588325.1">
    <property type="nucleotide sequence ID" value="NZ_JBHTBU010000001.1"/>
</dbReference>
<dbReference type="InterPro" id="IPR001387">
    <property type="entry name" value="Cro/C1-type_HTH"/>
</dbReference>
<dbReference type="CDD" id="cd00093">
    <property type="entry name" value="HTH_XRE"/>
    <property type="match status" value="1"/>
</dbReference>
<sequence length="73" mass="8526">MLQETRIAKGLLQTDVADRLGKNQSFVSKYERGERRLDFPEFLDVAQVLDIKVSDFIKRYEAEIENLSTSFKK</sequence>
<dbReference type="EMBL" id="JBHTBU010000001">
    <property type="protein sequence ID" value="MFC7286445.1"/>
    <property type="molecule type" value="Genomic_DNA"/>
</dbReference>
<dbReference type="Pfam" id="PF01381">
    <property type="entry name" value="HTH_3"/>
    <property type="match status" value="1"/>
</dbReference>
<comment type="caution">
    <text evidence="2">The sequence shown here is derived from an EMBL/GenBank/DDBJ whole genome shotgun (WGS) entry which is preliminary data.</text>
</comment>
<proteinExistence type="predicted"/>
<gene>
    <name evidence="2" type="ORF">ACFQPC_00195</name>
</gene>
<keyword evidence="3" id="KW-1185">Reference proteome</keyword>
<protein>
    <submittedName>
        <fullName evidence="2">Helix-turn-helix domain-containing protein</fullName>
    </submittedName>
</protein>
<evidence type="ECO:0000313" key="3">
    <source>
        <dbReference type="Proteomes" id="UP001596542"/>
    </source>
</evidence>
<dbReference type="SUPFAM" id="SSF47413">
    <property type="entry name" value="lambda repressor-like DNA-binding domains"/>
    <property type="match status" value="1"/>
</dbReference>
<feature type="domain" description="HTH cro/C1-type" evidence="1">
    <location>
        <begin position="2"/>
        <end position="56"/>
    </location>
</feature>
<dbReference type="SMART" id="SM00530">
    <property type="entry name" value="HTH_XRE"/>
    <property type="match status" value="1"/>
</dbReference>
<dbReference type="Gene3D" id="1.10.260.40">
    <property type="entry name" value="lambda repressor-like DNA-binding domains"/>
    <property type="match status" value="1"/>
</dbReference>
<organism evidence="2 3">
    <name type="scientific">Herminiimonas glaciei</name>
    <dbReference type="NCBI Taxonomy" id="523788"/>
    <lineage>
        <taxon>Bacteria</taxon>
        <taxon>Pseudomonadati</taxon>
        <taxon>Pseudomonadota</taxon>
        <taxon>Betaproteobacteria</taxon>
        <taxon>Burkholderiales</taxon>
        <taxon>Oxalobacteraceae</taxon>
        <taxon>Herminiimonas</taxon>
    </lineage>
</organism>